<dbReference type="OrthoDB" id="4256237at2"/>
<name>A0A1G7XRJ6_9ACTN</name>
<dbReference type="EMBL" id="FNAX01000033">
    <property type="protein sequence ID" value="SDG86809.1"/>
    <property type="molecule type" value="Genomic_DNA"/>
</dbReference>
<proteinExistence type="predicted"/>
<reference evidence="1 2" key="1">
    <citation type="submission" date="2016-10" db="EMBL/GenBank/DDBJ databases">
        <authorList>
            <person name="de Groot N.N."/>
        </authorList>
    </citation>
    <scope>NUCLEOTIDE SEQUENCE [LARGE SCALE GENOMIC DNA]</scope>
    <source>
        <strain evidence="1 2">CGMCC 4.1859</strain>
    </source>
</reference>
<dbReference type="Proteomes" id="UP000198614">
    <property type="component" value="Unassembled WGS sequence"/>
</dbReference>
<organism evidence="1 2">
    <name type="scientific">Streptomyces griseoaurantiacus</name>
    <dbReference type="NCBI Taxonomy" id="68213"/>
    <lineage>
        <taxon>Bacteria</taxon>
        <taxon>Bacillati</taxon>
        <taxon>Actinomycetota</taxon>
        <taxon>Actinomycetes</taxon>
        <taxon>Kitasatosporales</taxon>
        <taxon>Streptomycetaceae</taxon>
        <taxon>Streptomyces</taxon>
        <taxon>Streptomyces aurantiacus group</taxon>
    </lineage>
</organism>
<gene>
    <name evidence="1" type="ORF">SAMN05216260_13349</name>
</gene>
<protein>
    <recommendedName>
        <fullName evidence="3">AP2 domain-containing protein</fullName>
    </recommendedName>
</protein>
<evidence type="ECO:0000313" key="1">
    <source>
        <dbReference type="EMBL" id="SDG86809.1"/>
    </source>
</evidence>
<dbReference type="AlphaFoldDB" id="A0A1G7XRJ6"/>
<evidence type="ECO:0000313" key="2">
    <source>
        <dbReference type="Proteomes" id="UP000198614"/>
    </source>
</evidence>
<evidence type="ECO:0008006" key="3">
    <source>
        <dbReference type="Google" id="ProtNLM"/>
    </source>
</evidence>
<sequence length="188" mass="20221">MAPRKLDLSGNRYGALVVVAQAHTHSRPGGDVVTYWRCDCDCGRTVDVPGPSLRRKNNPTVTCGDRGAHRSGKAHPMFGKLREESGNWKGDAVAYTTAHARVKAEHGPASGWRCACGCGRQAAEWAYLGTNPKPKVSTHADSKGSLYSTDPEHYAPLAKPCHRSFDVWQAQHHTGVPIGLVIAEALAA</sequence>
<accession>A0A1G7XRJ6</accession>